<protein>
    <submittedName>
        <fullName evidence="2">Uncharacterized protein</fullName>
    </submittedName>
</protein>
<keyword evidence="1" id="KW-1185">Reference proteome</keyword>
<proteinExistence type="predicted"/>
<organism evidence="1 2">
    <name type="scientific">Setaria digitata</name>
    <dbReference type="NCBI Taxonomy" id="48799"/>
    <lineage>
        <taxon>Eukaryota</taxon>
        <taxon>Metazoa</taxon>
        <taxon>Ecdysozoa</taxon>
        <taxon>Nematoda</taxon>
        <taxon>Chromadorea</taxon>
        <taxon>Rhabditida</taxon>
        <taxon>Spirurina</taxon>
        <taxon>Spiruromorpha</taxon>
        <taxon>Filarioidea</taxon>
        <taxon>Setariidae</taxon>
        <taxon>Setaria</taxon>
    </lineage>
</organism>
<evidence type="ECO:0000313" key="1">
    <source>
        <dbReference type="Proteomes" id="UP000887581"/>
    </source>
</evidence>
<dbReference type="Proteomes" id="UP000887581">
    <property type="component" value="Unplaced"/>
</dbReference>
<dbReference type="AlphaFoldDB" id="A0A915Q341"/>
<evidence type="ECO:0000313" key="2">
    <source>
        <dbReference type="WBParaSite" id="sdigi.contig84.g3941.t1"/>
    </source>
</evidence>
<sequence length="113" mass="12994">MPVVAPNGFCLFAQELRNKITGHRHYCRDDLISPYLVRIVTPLWERLTTPFSLKLFGIEDNCLLLFYSATVAASSNRGKSEKLDEFDENDYPEDLMIGIPLNQKDYDSEGELY</sequence>
<dbReference type="WBParaSite" id="sdigi.contig84.g3941.t1">
    <property type="protein sequence ID" value="sdigi.contig84.g3941.t1"/>
    <property type="gene ID" value="sdigi.contig84.g3941"/>
</dbReference>
<reference evidence="2" key="1">
    <citation type="submission" date="2022-11" db="UniProtKB">
        <authorList>
            <consortium name="WormBaseParasite"/>
        </authorList>
    </citation>
    <scope>IDENTIFICATION</scope>
</reference>
<name>A0A915Q341_9BILA</name>
<accession>A0A915Q341</accession>